<dbReference type="CDD" id="cd06171">
    <property type="entry name" value="Sigma70_r4"/>
    <property type="match status" value="1"/>
</dbReference>
<dbReference type="Proteomes" id="UP000243547">
    <property type="component" value="Unassembled WGS sequence"/>
</dbReference>
<dbReference type="InterPro" id="IPR014284">
    <property type="entry name" value="RNA_pol_sigma-70_dom"/>
</dbReference>
<dbReference type="PIRSF" id="PIRSF000770">
    <property type="entry name" value="RNA_pol_sigma-SigE/K"/>
    <property type="match status" value="1"/>
</dbReference>
<dbReference type="PANTHER" id="PTHR30385:SF7">
    <property type="entry name" value="RNA POLYMERASE SIGMA FACTOR FLIA"/>
    <property type="match status" value="1"/>
</dbReference>
<dbReference type="SUPFAM" id="SSF88659">
    <property type="entry name" value="Sigma3 and sigma4 domains of RNA polymerase sigma factors"/>
    <property type="match status" value="2"/>
</dbReference>
<keyword evidence="6" id="KW-0282">Flagellum</keyword>
<dbReference type="InterPro" id="IPR007627">
    <property type="entry name" value="RNA_pol_sigma70_r2"/>
</dbReference>
<evidence type="ECO:0000256" key="2">
    <source>
        <dbReference type="ARBA" id="ARBA00023082"/>
    </source>
</evidence>
<evidence type="ECO:0000313" key="6">
    <source>
        <dbReference type="EMBL" id="SHJ58152.1"/>
    </source>
</evidence>
<evidence type="ECO:0000313" key="7">
    <source>
        <dbReference type="Proteomes" id="UP000243547"/>
    </source>
</evidence>
<dbReference type="PANTHER" id="PTHR30385">
    <property type="entry name" value="SIGMA FACTOR F FLAGELLAR"/>
    <property type="match status" value="1"/>
</dbReference>
<dbReference type="InterPro" id="IPR000943">
    <property type="entry name" value="RNA_pol_sigma70"/>
</dbReference>
<dbReference type="Gene3D" id="1.20.140.160">
    <property type="match status" value="1"/>
</dbReference>
<reference evidence="7" key="1">
    <citation type="submission" date="2016-11" db="EMBL/GenBank/DDBJ databases">
        <authorList>
            <person name="Varghese N."/>
            <person name="Submissions S."/>
        </authorList>
    </citation>
    <scope>NUCLEOTIDE SEQUENCE [LARGE SCALE GENOMIC DNA]</scope>
    <source>
        <strain evidence="7">DSM 14826</strain>
    </source>
</reference>
<dbReference type="GO" id="GO:0016987">
    <property type="term" value="F:sigma factor activity"/>
    <property type="evidence" value="ECO:0007669"/>
    <property type="project" value="UniProtKB-KW"/>
</dbReference>
<keyword evidence="7" id="KW-1185">Reference proteome</keyword>
<dbReference type="AlphaFoldDB" id="A0A1M6KGZ6"/>
<sequence length="247" mass="28553">MDNVSLLWQQYKQGSNTAKNKLIETYSNLVHIIVGRICVGNKYGIFDKEDLYNYGIIGLIEAIERFNPQQGVKFETFASMRIKGQIIDNLRKSNWLPKEVQRSIQELEKAYEELAASGKPLTDENLISIMGIDKEKLNKIINYANQSNLLYLDNFLQNSEEDRYIDNLSDNSFNPLENLVNEDILESLTEAIKKLSDKEQMVLHLYYYEELTLKEIGLILNLSEARISQIHSKAINRLRLMLKKEAG</sequence>
<dbReference type="OrthoDB" id="9799825at2"/>
<dbReference type="InterPro" id="IPR007630">
    <property type="entry name" value="RNA_pol_sigma70_r4"/>
</dbReference>
<dbReference type="Pfam" id="PF04545">
    <property type="entry name" value="Sigma70_r4"/>
    <property type="match status" value="1"/>
</dbReference>
<dbReference type="NCBIfam" id="TIGR02937">
    <property type="entry name" value="sigma70-ECF"/>
    <property type="match status" value="1"/>
</dbReference>
<dbReference type="RefSeq" id="WP_072905324.1">
    <property type="nucleotide sequence ID" value="NZ_FRAI01000005.1"/>
</dbReference>
<keyword evidence="6" id="KW-0966">Cell projection</keyword>
<keyword evidence="3" id="KW-0238">DNA-binding</keyword>
<dbReference type="EMBL" id="FRAI01000005">
    <property type="protein sequence ID" value="SHJ58152.1"/>
    <property type="molecule type" value="Genomic_DNA"/>
</dbReference>
<dbReference type="GO" id="GO:0003899">
    <property type="term" value="F:DNA-directed RNA polymerase activity"/>
    <property type="evidence" value="ECO:0007669"/>
    <property type="project" value="InterPro"/>
</dbReference>
<protein>
    <submittedName>
        <fullName evidence="6">RNA polymerase sigma factor for flagellar operon FliA</fullName>
    </submittedName>
</protein>
<keyword evidence="6" id="KW-0969">Cilium</keyword>
<proteinExistence type="predicted"/>
<dbReference type="STRING" id="1120989.SAMN02745227_00115"/>
<keyword evidence="2" id="KW-0731">Sigma factor</keyword>
<accession>A0A1M6KGZ6</accession>
<feature type="domain" description="RNA polymerase sigma-70" evidence="5">
    <location>
        <begin position="212"/>
        <end position="238"/>
    </location>
</feature>
<dbReference type="SUPFAM" id="SSF88946">
    <property type="entry name" value="Sigma2 domain of RNA polymerase sigma factors"/>
    <property type="match status" value="1"/>
</dbReference>
<gene>
    <name evidence="6" type="ORF">SAMN02745227_00115</name>
</gene>
<keyword evidence="4" id="KW-0804">Transcription</keyword>
<dbReference type="Gene3D" id="1.10.1740.10">
    <property type="match status" value="1"/>
</dbReference>
<name>A0A1M6KGZ6_9FIRM</name>
<organism evidence="6 7">
    <name type="scientific">Anaerobranca californiensis DSM 14826</name>
    <dbReference type="NCBI Taxonomy" id="1120989"/>
    <lineage>
        <taxon>Bacteria</taxon>
        <taxon>Bacillati</taxon>
        <taxon>Bacillota</taxon>
        <taxon>Clostridia</taxon>
        <taxon>Eubacteriales</taxon>
        <taxon>Proteinivoracaceae</taxon>
        <taxon>Anaerobranca</taxon>
    </lineage>
</organism>
<evidence type="ECO:0000256" key="3">
    <source>
        <dbReference type="ARBA" id="ARBA00023125"/>
    </source>
</evidence>
<dbReference type="Pfam" id="PF04542">
    <property type="entry name" value="Sigma70_r2"/>
    <property type="match status" value="1"/>
</dbReference>
<evidence type="ECO:0000259" key="5">
    <source>
        <dbReference type="PROSITE" id="PS00716"/>
    </source>
</evidence>
<dbReference type="PRINTS" id="PR00046">
    <property type="entry name" value="SIGMA70FCT"/>
</dbReference>
<evidence type="ECO:0000256" key="4">
    <source>
        <dbReference type="ARBA" id="ARBA00023163"/>
    </source>
</evidence>
<dbReference type="GO" id="GO:0006352">
    <property type="term" value="P:DNA-templated transcription initiation"/>
    <property type="evidence" value="ECO:0007669"/>
    <property type="project" value="InterPro"/>
</dbReference>
<dbReference type="InterPro" id="IPR012845">
    <property type="entry name" value="RNA_pol_sigma_FliA_WhiG"/>
</dbReference>
<dbReference type="InterPro" id="IPR013325">
    <property type="entry name" value="RNA_pol_sigma_r2"/>
</dbReference>
<dbReference type="InterPro" id="IPR013324">
    <property type="entry name" value="RNA_pol_sigma_r3/r4-like"/>
</dbReference>
<dbReference type="PROSITE" id="PS00716">
    <property type="entry name" value="SIGMA70_2"/>
    <property type="match status" value="1"/>
</dbReference>
<dbReference type="GO" id="GO:0003677">
    <property type="term" value="F:DNA binding"/>
    <property type="evidence" value="ECO:0007669"/>
    <property type="project" value="UniProtKB-KW"/>
</dbReference>
<evidence type="ECO:0000256" key="1">
    <source>
        <dbReference type="ARBA" id="ARBA00023015"/>
    </source>
</evidence>
<dbReference type="NCBIfam" id="TIGR02479">
    <property type="entry name" value="FliA_WhiG"/>
    <property type="match status" value="1"/>
</dbReference>
<keyword evidence="1" id="KW-0805">Transcription regulation</keyword>